<dbReference type="Proteomes" id="UP000476332">
    <property type="component" value="Unassembled WGS sequence"/>
</dbReference>
<dbReference type="Pfam" id="PF00990">
    <property type="entry name" value="GGDEF"/>
    <property type="match status" value="1"/>
</dbReference>
<dbReference type="InterPro" id="IPR007892">
    <property type="entry name" value="CHASE4"/>
</dbReference>
<dbReference type="PANTHER" id="PTHR44757:SF4">
    <property type="entry name" value="DIGUANYLATE CYCLASE DGCE-RELATED"/>
    <property type="match status" value="1"/>
</dbReference>
<feature type="transmembrane region" description="Helical" evidence="1">
    <location>
        <begin position="265"/>
        <end position="291"/>
    </location>
</feature>
<dbReference type="SMART" id="SM00052">
    <property type="entry name" value="EAL"/>
    <property type="match status" value="1"/>
</dbReference>
<keyword evidence="5" id="KW-1185">Reference proteome</keyword>
<dbReference type="Pfam" id="PF05228">
    <property type="entry name" value="CHASE4"/>
    <property type="match status" value="1"/>
</dbReference>
<gene>
    <name evidence="4" type="ORF">GTW51_19230</name>
</gene>
<dbReference type="CDD" id="cd01948">
    <property type="entry name" value="EAL"/>
    <property type="match status" value="1"/>
</dbReference>
<dbReference type="SMART" id="SM00267">
    <property type="entry name" value="GGDEF"/>
    <property type="match status" value="1"/>
</dbReference>
<dbReference type="Gene3D" id="3.30.70.270">
    <property type="match status" value="1"/>
</dbReference>
<feature type="domain" description="EAL" evidence="2">
    <location>
        <begin position="480"/>
        <end position="730"/>
    </location>
</feature>
<keyword evidence="1" id="KW-1133">Transmembrane helix</keyword>
<dbReference type="Pfam" id="PF00563">
    <property type="entry name" value="EAL"/>
    <property type="match status" value="1"/>
</dbReference>
<evidence type="ECO:0000313" key="5">
    <source>
        <dbReference type="Proteomes" id="UP000476332"/>
    </source>
</evidence>
<dbReference type="SUPFAM" id="SSF141868">
    <property type="entry name" value="EAL domain-like"/>
    <property type="match status" value="1"/>
</dbReference>
<evidence type="ECO:0000259" key="2">
    <source>
        <dbReference type="PROSITE" id="PS50883"/>
    </source>
</evidence>
<reference evidence="4 5" key="1">
    <citation type="submission" date="2020-01" db="EMBL/GenBank/DDBJ databases">
        <title>Genomes of bacteria type strains.</title>
        <authorList>
            <person name="Chen J."/>
            <person name="Zhu S."/>
            <person name="Chen J."/>
        </authorList>
    </citation>
    <scope>NUCLEOTIDE SEQUENCE [LARGE SCALE GENOMIC DNA]</scope>
    <source>
        <strain evidence="4 5">KCTC 52919</strain>
    </source>
</reference>
<dbReference type="AlphaFoldDB" id="A0A6L9MLV1"/>
<proteinExistence type="predicted"/>
<evidence type="ECO:0000256" key="1">
    <source>
        <dbReference type="SAM" id="Phobius"/>
    </source>
</evidence>
<sequence>MIDNFAQPSRGLFFLKIMLPMLAVALLLNGIAAAMLWWSASESDRVSIDRQHMLVDVVVAEIRSKIAHDQESVTVWDDAVTEVKNPGGAEWIDVNLGSWMASYFGHDHAYVLDPEDRPIYAFADGAQQDPSAFAAVRPQAQLFVAELRSRMASGDTEGISDRVLTLGASDLVNINGRPAILSVKPIVSDTGDLVQVPGEEYMHVAARYLDGEFAAGLERDYLLDDLRFSWDAEAPPGSALVPLLKDDGLPLGYLVWTPFRPGSTVLWRVGPVMLGLAIASLIVLAGLLVALRRRSINLSSSEAEVRHLAHHDLLTGLANRAQLAKRFGAALADRRTGDNLTLIYLDLDHFKEVNDTLGHPAGDELLREFADRLRRLTTQADTVARVGGDEFIVLTRSLSSSQAVADFCTTLIETTRRPFDLEGTQVFVGASVGAARASHPSDDREELFRKADVALYHSKRSGRSSYTLYDPQLDQAATLRRNLERNLRAALERPGELEVHYQPLIRANDGTISGFEALLRWHHPTEGPISPAVFIPVAEETGLILRLGAWVLQQVCTDTRAWPVDTLAVNASMIELHDEHYGARVEKILLANGMAPQRLELEITESAFCERATVCEKNITYLRGLGVRFALDDFGTGFSSLGRLHDLRAEALKIDRSFVAGFGTDNGDEAIVQAIVDLAQAVGMKTTAEGVETAEQRDLLAAMGCDQLQGFLLCRPLPAREIETLLRAETTETALGAPDRGGQWSVMRWRKQEAITGMAR</sequence>
<dbReference type="CDD" id="cd01949">
    <property type="entry name" value="GGDEF"/>
    <property type="match status" value="1"/>
</dbReference>
<dbReference type="InterPro" id="IPR029787">
    <property type="entry name" value="Nucleotide_cyclase"/>
</dbReference>
<dbReference type="PROSITE" id="PS50883">
    <property type="entry name" value="EAL"/>
    <property type="match status" value="1"/>
</dbReference>
<dbReference type="InterPro" id="IPR052155">
    <property type="entry name" value="Biofilm_reg_signaling"/>
</dbReference>
<dbReference type="Gene3D" id="3.20.20.450">
    <property type="entry name" value="EAL domain"/>
    <property type="match status" value="1"/>
</dbReference>
<evidence type="ECO:0000313" key="4">
    <source>
        <dbReference type="EMBL" id="NDV88829.1"/>
    </source>
</evidence>
<dbReference type="InterPro" id="IPR043128">
    <property type="entry name" value="Rev_trsase/Diguanyl_cyclase"/>
</dbReference>
<dbReference type="InterPro" id="IPR035919">
    <property type="entry name" value="EAL_sf"/>
</dbReference>
<feature type="domain" description="GGDEF" evidence="3">
    <location>
        <begin position="338"/>
        <end position="471"/>
    </location>
</feature>
<accession>A0A6L9MLV1</accession>
<dbReference type="EMBL" id="JAAAMJ010000020">
    <property type="protein sequence ID" value="NDV88829.1"/>
    <property type="molecule type" value="Genomic_DNA"/>
</dbReference>
<name>A0A6L9MLV1_9HYPH</name>
<comment type="caution">
    <text evidence="4">The sequence shown here is derived from an EMBL/GenBank/DDBJ whole genome shotgun (WGS) entry which is preliminary data.</text>
</comment>
<dbReference type="PROSITE" id="PS50887">
    <property type="entry name" value="GGDEF"/>
    <property type="match status" value="1"/>
</dbReference>
<keyword evidence="1" id="KW-0812">Transmembrane</keyword>
<organism evidence="4 5">
    <name type="scientific">Aurantimonas aggregata</name>
    <dbReference type="NCBI Taxonomy" id="2047720"/>
    <lineage>
        <taxon>Bacteria</taxon>
        <taxon>Pseudomonadati</taxon>
        <taxon>Pseudomonadota</taxon>
        <taxon>Alphaproteobacteria</taxon>
        <taxon>Hyphomicrobiales</taxon>
        <taxon>Aurantimonadaceae</taxon>
        <taxon>Aurantimonas</taxon>
    </lineage>
</organism>
<keyword evidence="1" id="KW-0472">Membrane</keyword>
<protein>
    <submittedName>
        <fullName evidence="4">EAL domain-containing protein</fullName>
    </submittedName>
</protein>
<dbReference type="InterPro" id="IPR001633">
    <property type="entry name" value="EAL_dom"/>
</dbReference>
<evidence type="ECO:0000259" key="3">
    <source>
        <dbReference type="PROSITE" id="PS50887"/>
    </source>
</evidence>
<feature type="transmembrane region" description="Helical" evidence="1">
    <location>
        <begin position="12"/>
        <end position="38"/>
    </location>
</feature>
<dbReference type="InterPro" id="IPR000160">
    <property type="entry name" value="GGDEF_dom"/>
</dbReference>
<dbReference type="PANTHER" id="PTHR44757">
    <property type="entry name" value="DIGUANYLATE CYCLASE DGCP"/>
    <property type="match status" value="1"/>
</dbReference>
<dbReference type="NCBIfam" id="TIGR00254">
    <property type="entry name" value="GGDEF"/>
    <property type="match status" value="1"/>
</dbReference>
<dbReference type="RefSeq" id="WP_163045677.1">
    <property type="nucleotide sequence ID" value="NZ_JAAAMJ010000020.1"/>
</dbReference>
<dbReference type="SUPFAM" id="SSF55073">
    <property type="entry name" value="Nucleotide cyclase"/>
    <property type="match status" value="1"/>
</dbReference>